<evidence type="ECO:0000256" key="1">
    <source>
        <dbReference type="SAM" id="SignalP"/>
    </source>
</evidence>
<dbReference type="AlphaFoldDB" id="A0A318LJY8"/>
<comment type="caution">
    <text evidence="2">The sequence shown here is derived from an EMBL/GenBank/DDBJ whole genome shotgun (WGS) entry which is preliminary data.</text>
</comment>
<evidence type="ECO:0000313" key="3">
    <source>
        <dbReference type="Proteomes" id="UP000247555"/>
    </source>
</evidence>
<gene>
    <name evidence="2" type="ORF">DFR34_101280</name>
</gene>
<reference evidence="2 3" key="1">
    <citation type="submission" date="2018-05" db="EMBL/GenBank/DDBJ databases">
        <title>Genomic Encyclopedia of Type Strains, Phase IV (KMG-IV): sequencing the most valuable type-strain genomes for metagenomic binning, comparative biology and taxonomic classification.</title>
        <authorList>
            <person name="Goeker M."/>
        </authorList>
    </citation>
    <scope>NUCLEOTIDE SEQUENCE [LARGE SCALE GENOMIC DNA]</scope>
    <source>
        <strain evidence="2 3">DSM 29661</strain>
    </source>
</reference>
<keyword evidence="1" id="KW-0732">Signal</keyword>
<name>A0A318LJY8_9NEIS</name>
<evidence type="ECO:0000313" key="2">
    <source>
        <dbReference type="EMBL" id="PXX82047.1"/>
    </source>
</evidence>
<sequence length="144" mass="14871">MLHRLLLSLTLAAAPLAAAGNWNVGTQPRNGVVVWIEAPAAPRVNGAGQQAGAMAGAQLGAQHGGAGGAIYGGAAGMMAGEIVERELAAERWRNRAWTVHVQLDSGPTHTFAYTAPPPWRRGERVRIIGGRLAPMPGARAGAGR</sequence>
<feature type="chain" id="PRO_5016462692" evidence="1">
    <location>
        <begin position="20"/>
        <end position="144"/>
    </location>
</feature>
<organism evidence="2 3">
    <name type="scientific">Rivihabitans pingtungensis</name>
    <dbReference type="NCBI Taxonomy" id="1054498"/>
    <lineage>
        <taxon>Bacteria</taxon>
        <taxon>Pseudomonadati</taxon>
        <taxon>Pseudomonadota</taxon>
        <taxon>Betaproteobacteria</taxon>
        <taxon>Neisseriales</taxon>
        <taxon>Aquaspirillaceae</taxon>
        <taxon>Rivihabitans</taxon>
    </lineage>
</organism>
<dbReference type="OrthoDB" id="10006788at2"/>
<accession>A0A318LJY8</accession>
<dbReference type="EMBL" id="QJKI01000001">
    <property type="protein sequence ID" value="PXX82047.1"/>
    <property type="molecule type" value="Genomic_DNA"/>
</dbReference>
<keyword evidence="3" id="KW-1185">Reference proteome</keyword>
<dbReference type="Proteomes" id="UP000247555">
    <property type="component" value="Unassembled WGS sequence"/>
</dbReference>
<proteinExistence type="predicted"/>
<dbReference type="RefSeq" id="WP_110389346.1">
    <property type="nucleotide sequence ID" value="NZ_JAKLKZ010000001.1"/>
</dbReference>
<protein>
    <submittedName>
        <fullName evidence="2">Uncharacterized protein</fullName>
    </submittedName>
</protein>
<feature type="signal peptide" evidence="1">
    <location>
        <begin position="1"/>
        <end position="19"/>
    </location>
</feature>